<evidence type="ECO:0000256" key="1">
    <source>
        <dbReference type="SAM" id="MobiDB-lite"/>
    </source>
</evidence>
<dbReference type="AlphaFoldDB" id="A0A561ERF9"/>
<reference evidence="3 4" key="1">
    <citation type="submission" date="2019-06" db="EMBL/GenBank/DDBJ databases">
        <title>Sequencing the genomes of 1000 actinobacteria strains.</title>
        <authorList>
            <person name="Klenk H.-P."/>
        </authorList>
    </citation>
    <scope>NUCLEOTIDE SEQUENCE [LARGE SCALE GENOMIC DNA]</scope>
    <source>
        <strain evidence="3 4">DSM 41649</strain>
    </source>
</reference>
<keyword evidence="2" id="KW-0732">Signal</keyword>
<evidence type="ECO:0000313" key="4">
    <source>
        <dbReference type="Proteomes" id="UP000318416"/>
    </source>
</evidence>
<evidence type="ECO:0000256" key="2">
    <source>
        <dbReference type="SAM" id="SignalP"/>
    </source>
</evidence>
<accession>A0A561ERF9</accession>
<dbReference type="EMBL" id="VIVR01000001">
    <property type="protein sequence ID" value="TWE18198.1"/>
    <property type="molecule type" value="Genomic_DNA"/>
</dbReference>
<organism evidence="3 4">
    <name type="scientific">Kitasatospora atroaurantiaca</name>
    <dbReference type="NCBI Taxonomy" id="285545"/>
    <lineage>
        <taxon>Bacteria</taxon>
        <taxon>Bacillati</taxon>
        <taxon>Actinomycetota</taxon>
        <taxon>Actinomycetes</taxon>
        <taxon>Kitasatosporales</taxon>
        <taxon>Streptomycetaceae</taxon>
        <taxon>Kitasatospora</taxon>
    </lineage>
</organism>
<feature type="chain" id="PRO_5021747360" evidence="2">
    <location>
        <begin position="44"/>
        <end position="237"/>
    </location>
</feature>
<sequence>MNHRASYRSSIVRREAVSRKAKRCGLLTTVCLAALTVAVPAGAAPSLSHISRDVAVVANRAYTHANRAHPDRYQDTFAIHELGSVVGAGVDNRATAVSAGCSPLRPCRSVALSFQIVTMAGADVHLNATNLGHAVNDHCTGCQTLAGAYQFIVSTPQPFSLSTRAKGQLDAIHRQLDDLRASQEPTSVIHDRADALAAEVLAVLNREAAAAPRGPAVSPRSSSEPVVTMHRHFDQLR</sequence>
<feature type="region of interest" description="Disordered" evidence="1">
    <location>
        <begin position="211"/>
        <end position="237"/>
    </location>
</feature>
<dbReference type="Proteomes" id="UP000318416">
    <property type="component" value="Unassembled WGS sequence"/>
</dbReference>
<dbReference type="RefSeq" id="WP_246192676.1">
    <property type="nucleotide sequence ID" value="NZ_BAAABR010000029.1"/>
</dbReference>
<gene>
    <name evidence="3" type="ORF">FB465_3248</name>
</gene>
<keyword evidence="4" id="KW-1185">Reference proteome</keyword>
<evidence type="ECO:0000313" key="3">
    <source>
        <dbReference type="EMBL" id="TWE18198.1"/>
    </source>
</evidence>
<comment type="caution">
    <text evidence="3">The sequence shown here is derived from an EMBL/GenBank/DDBJ whole genome shotgun (WGS) entry which is preliminary data.</text>
</comment>
<proteinExistence type="predicted"/>
<protein>
    <submittedName>
        <fullName evidence="3">Uncharacterized protein</fullName>
    </submittedName>
</protein>
<feature type="signal peptide" evidence="2">
    <location>
        <begin position="1"/>
        <end position="43"/>
    </location>
</feature>
<name>A0A561ERF9_9ACTN</name>